<evidence type="ECO:0000313" key="2">
    <source>
        <dbReference type="EnsemblMetazoa" id="ENSAATROPP002293"/>
    </source>
</evidence>
<dbReference type="Proteomes" id="UP000075880">
    <property type="component" value="Unassembled WGS sequence"/>
</dbReference>
<evidence type="ECO:0008006" key="4">
    <source>
        <dbReference type="Google" id="ProtNLM"/>
    </source>
</evidence>
<evidence type="ECO:0000256" key="1">
    <source>
        <dbReference type="SAM" id="Coils"/>
    </source>
</evidence>
<evidence type="ECO:0000313" key="3">
    <source>
        <dbReference type="Proteomes" id="UP000075880"/>
    </source>
</evidence>
<dbReference type="AlphaFoldDB" id="A0AAG5CUU3"/>
<dbReference type="PANTHER" id="PTHR28661">
    <property type="entry name" value="SJOEGREN SYNDROME NUCLEAR AUTOANTIGEN 1"/>
    <property type="match status" value="1"/>
</dbReference>
<name>A0AAG5CUU3_ANOAO</name>
<dbReference type="InterPro" id="IPR033362">
    <property type="entry name" value="SSNA1_fam"/>
</dbReference>
<proteinExistence type="predicted"/>
<dbReference type="EnsemblMetazoa" id="ENSAATROPT002392">
    <property type="protein sequence ID" value="ENSAATROPP002293"/>
    <property type="gene ID" value="ENSAATROPG001884"/>
</dbReference>
<accession>A0AAG5CUU3</accession>
<reference evidence="2" key="1">
    <citation type="submission" date="2024-04" db="UniProtKB">
        <authorList>
            <consortium name="EnsemblMetazoa"/>
        </authorList>
    </citation>
    <scope>IDENTIFICATION</scope>
    <source>
        <strain evidence="2">EBRO</strain>
    </source>
</reference>
<organism evidence="2 3">
    <name type="scientific">Anopheles atroparvus</name>
    <name type="common">European mosquito</name>
    <dbReference type="NCBI Taxonomy" id="41427"/>
    <lineage>
        <taxon>Eukaryota</taxon>
        <taxon>Metazoa</taxon>
        <taxon>Ecdysozoa</taxon>
        <taxon>Arthropoda</taxon>
        <taxon>Hexapoda</taxon>
        <taxon>Insecta</taxon>
        <taxon>Pterygota</taxon>
        <taxon>Neoptera</taxon>
        <taxon>Endopterygota</taxon>
        <taxon>Diptera</taxon>
        <taxon>Nematocera</taxon>
        <taxon>Culicoidea</taxon>
        <taxon>Culicidae</taxon>
        <taxon>Anophelinae</taxon>
        <taxon>Anopheles</taxon>
    </lineage>
</organism>
<keyword evidence="3" id="KW-1185">Reference proteome</keyword>
<feature type="coiled-coil region" evidence="1">
    <location>
        <begin position="19"/>
        <end position="67"/>
    </location>
</feature>
<protein>
    <recommendedName>
        <fullName evidence="4">Sjoegren syndrome nuclear autoantigen 1</fullName>
    </recommendedName>
</protein>
<dbReference type="GO" id="GO:0036064">
    <property type="term" value="C:ciliary basal body"/>
    <property type="evidence" value="ECO:0007669"/>
    <property type="project" value="TreeGrafter"/>
</dbReference>
<sequence length="119" mass="13363">MSETAARLQTHNQEMVKCLNLLRNTRSVLEDRIAAQEKQKNSLRKEIDRLQRALAELEGSIEDNRRKLGDCTKCLSETESGYNKVVDTLQLLLLSAKEKSGTNFLTVGEEKRAALLSTG</sequence>
<dbReference type="PANTHER" id="PTHR28661:SF1">
    <property type="entry name" value="MICROTUBULE NUCLEATION FACTOR SSNA1"/>
    <property type="match status" value="1"/>
</dbReference>
<dbReference type="GO" id="GO:0005813">
    <property type="term" value="C:centrosome"/>
    <property type="evidence" value="ECO:0007669"/>
    <property type="project" value="TreeGrafter"/>
</dbReference>
<keyword evidence="1" id="KW-0175">Coiled coil</keyword>